<feature type="region of interest" description="Disordered" evidence="1">
    <location>
        <begin position="65"/>
        <end position="97"/>
    </location>
</feature>
<dbReference type="Proteomes" id="UP000078550">
    <property type="component" value="Unassembled WGS sequence"/>
</dbReference>
<gene>
    <name evidence="2" type="ORF">POVWA2_017400</name>
</gene>
<proteinExistence type="predicted"/>
<feature type="compositionally biased region" description="Basic residues" evidence="1">
    <location>
        <begin position="77"/>
        <end position="90"/>
    </location>
</feature>
<feature type="region of interest" description="Disordered" evidence="1">
    <location>
        <begin position="1"/>
        <end position="20"/>
    </location>
</feature>
<accession>A0A1A8YQP0</accession>
<dbReference type="EMBL" id="FLRE01000068">
    <property type="protein sequence ID" value="SBT33943.1"/>
    <property type="molecule type" value="Genomic_DNA"/>
</dbReference>
<dbReference type="AlphaFoldDB" id="A0A1A8YQP0"/>
<sequence length="97" mass="11514">MDMRLRQKKKKKKKKKKKVFARNGVCHRKESILLRYNMTGQVGERENFFRVTRCNVQVKIVGNWKGNMDGENETEKWKKKRGKNGKKTGKNGKETEK</sequence>
<evidence type="ECO:0000313" key="3">
    <source>
        <dbReference type="Proteomes" id="UP000078550"/>
    </source>
</evidence>
<name>A0A1A8YQP0_PLAOA</name>
<reference evidence="3" key="1">
    <citation type="submission" date="2016-05" db="EMBL/GenBank/DDBJ databases">
        <authorList>
            <person name="Naeem Raeece"/>
        </authorList>
    </citation>
    <scope>NUCLEOTIDE SEQUENCE [LARGE SCALE GENOMIC DNA]</scope>
</reference>
<protein>
    <submittedName>
        <fullName evidence="2">Uncharacterized protein</fullName>
    </submittedName>
</protein>
<evidence type="ECO:0000313" key="2">
    <source>
        <dbReference type="EMBL" id="SBT33943.1"/>
    </source>
</evidence>
<organism evidence="2 3">
    <name type="scientific">Plasmodium ovale wallikeri</name>
    <dbReference type="NCBI Taxonomy" id="864142"/>
    <lineage>
        <taxon>Eukaryota</taxon>
        <taxon>Sar</taxon>
        <taxon>Alveolata</taxon>
        <taxon>Apicomplexa</taxon>
        <taxon>Aconoidasida</taxon>
        <taxon>Haemosporida</taxon>
        <taxon>Plasmodiidae</taxon>
        <taxon>Plasmodium</taxon>
        <taxon>Plasmodium (Plasmodium)</taxon>
    </lineage>
</organism>
<evidence type="ECO:0000256" key="1">
    <source>
        <dbReference type="SAM" id="MobiDB-lite"/>
    </source>
</evidence>